<comment type="caution">
    <text evidence="1">The sequence shown here is derived from an EMBL/GenBank/DDBJ whole genome shotgun (WGS) entry which is preliminary data.</text>
</comment>
<dbReference type="CDD" id="cd20290">
    <property type="entry name" value="cupin_Mj0764-like"/>
    <property type="match status" value="1"/>
</dbReference>
<accession>H1PYS4</accession>
<dbReference type="Proteomes" id="UP000003233">
    <property type="component" value="Unassembled WGS sequence"/>
</dbReference>
<name>H1PYS4_9FUSO</name>
<dbReference type="EMBL" id="AGWJ02000035">
    <property type="protein sequence ID" value="EHO77084.1"/>
    <property type="molecule type" value="Genomic_DNA"/>
</dbReference>
<dbReference type="Gene3D" id="2.60.120.10">
    <property type="entry name" value="Jelly Rolls"/>
    <property type="match status" value="1"/>
</dbReference>
<proteinExistence type="predicted"/>
<organism evidence="1 2">
    <name type="scientific">Fusobacterium ulcerans 12-1B</name>
    <dbReference type="NCBI Taxonomy" id="457404"/>
    <lineage>
        <taxon>Bacteria</taxon>
        <taxon>Fusobacteriati</taxon>
        <taxon>Fusobacteriota</taxon>
        <taxon>Fusobacteriia</taxon>
        <taxon>Fusobacteriales</taxon>
        <taxon>Fusobacteriaceae</taxon>
        <taxon>Fusobacterium</taxon>
    </lineage>
</organism>
<gene>
    <name evidence="1" type="ORF">HMPREF0402_03567</name>
</gene>
<evidence type="ECO:0000313" key="1">
    <source>
        <dbReference type="EMBL" id="EHO77084.1"/>
    </source>
</evidence>
<dbReference type="AlphaFoldDB" id="H1PYS4"/>
<evidence type="ECO:0000313" key="2">
    <source>
        <dbReference type="Proteomes" id="UP000003233"/>
    </source>
</evidence>
<sequence>MKKLYSFNQSEGKLIDKIINDDILMINHIILNKGEFLPEHCSNSNVYMVVVQGTITLQLGNKSEEEHINGTIVNIPNNIKMNVSNKSDGQLEFFVLKVLNPKLYQD</sequence>
<keyword evidence="2" id="KW-1185">Reference proteome</keyword>
<dbReference type="RefSeq" id="WP_008699551.1">
    <property type="nucleotide sequence ID" value="NZ_KE161012.1"/>
</dbReference>
<dbReference type="SUPFAM" id="SSF51182">
    <property type="entry name" value="RmlC-like cupins"/>
    <property type="match status" value="1"/>
</dbReference>
<dbReference type="BioCyc" id="FSP457404-HMP:GTSQ-3622-MONOMER"/>
<dbReference type="InterPro" id="IPR014710">
    <property type="entry name" value="RmlC-like_jellyroll"/>
</dbReference>
<evidence type="ECO:0008006" key="3">
    <source>
        <dbReference type="Google" id="ProtNLM"/>
    </source>
</evidence>
<protein>
    <recommendedName>
        <fullName evidence="3">Cupin 2 conserved barrel domain-containing protein</fullName>
    </recommendedName>
</protein>
<dbReference type="HOGENOM" id="CLU_2115513_0_0_0"/>
<reference evidence="1 2" key="1">
    <citation type="submission" date="2012-07" db="EMBL/GenBank/DDBJ databases">
        <title>The Genome Sequence of Fusobacterium ulcerans 12_1B.</title>
        <authorList>
            <consortium name="The Broad Institute Genome Sequencing Platform"/>
            <person name="Earl A."/>
            <person name="Ward D."/>
            <person name="Feldgarden M."/>
            <person name="Gevers D."/>
            <person name="Strauss J."/>
            <person name="Ambrose C.E."/>
            <person name="Allen-Vercoe E."/>
            <person name="Walker B."/>
            <person name="Young S.K."/>
            <person name="Zeng Q."/>
            <person name="Gargeya S."/>
            <person name="Fitzgerald M."/>
            <person name="Haas B."/>
            <person name="Abouelleil A."/>
            <person name="Alvarado L."/>
            <person name="Arachchi H.M."/>
            <person name="Berlin A.M."/>
            <person name="Chapman S.B."/>
            <person name="Goldberg J."/>
            <person name="Griggs A."/>
            <person name="Gujja S."/>
            <person name="Hansen M."/>
            <person name="Howarth C."/>
            <person name="Imamovic A."/>
            <person name="Larimer J."/>
            <person name="McCowen C."/>
            <person name="Montmayeur A."/>
            <person name="Murphy C."/>
            <person name="Neiman D."/>
            <person name="Pearson M."/>
            <person name="Priest M."/>
            <person name="Roberts A."/>
            <person name="Saif S."/>
            <person name="Shea T."/>
            <person name="Sisk P."/>
            <person name="Sykes S."/>
            <person name="Wortman J."/>
            <person name="Nusbaum C."/>
            <person name="Birren B."/>
        </authorList>
    </citation>
    <scope>NUCLEOTIDE SEQUENCE [LARGE SCALE GENOMIC DNA]</scope>
    <source>
        <strain evidence="1 2">12_1B</strain>
    </source>
</reference>
<dbReference type="PATRIC" id="fig|457404.5.peg.3460"/>
<dbReference type="InterPro" id="IPR011051">
    <property type="entry name" value="RmlC_Cupin_sf"/>
</dbReference>